<dbReference type="PRINTS" id="PR00385">
    <property type="entry name" value="P450"/>
</dbReference>
<evidence type="ECO:0000256" key="4">
    <source>
        <dbReference type="ARBA" id="ARBA00022723"/>
    </source>
</evidence>
<dbReference type="EMBL" id="KB020565">
    <property type="protein sequence ID" value="ELA35496.1"/>
    <property type="molecule type" value="Genomic_DNA"/>
</dbReference>
<keyword evidence="3 6" id="KW-0349">Heme</keyword>
<dbReference type="GO" id="GO:0004497">
    <property type="term" value="F:monooxygenase activity"/>
    <property type="evidence" value="ECO:0007669"/>
    <property type="project" value="UniProtKB-KW"/>
</dbReference>
<dbReference type="STRING" id="1213859.L2GB44"/>
<dbReference type="PROSITE" id="PS00086">
    <property type="entry name" value="CYTOCHROME_P450"/>
    <property type="match status" value="1"/>
</dbReference>
<dbReference type="InterPro" id="IPR002401">
    <property type="entry name" value="Cyt_P450_E_grp-I"/>
</dbReference>
<dbReference type="SUPFAM" id="SSF48264">
    <property type="entry name" value="Cytochrome P450"/>
    <property type="match status" value="1"/>
</dbReference>
<dbReference type="InterPro" id="IPR001128">
    <property type="entry name" value="Cyt_P450"/>
</dbReference>
<dbReference type="CDD" id="cd11058">
    <property type="entry name" value="CYP60B-like"/>
    <property type="match status" value="1"/>
</dbReference>
<dbReference type="InterPro" id="IPR036396">
    <property type="entry name" value="Cyt_P450_sf"/>
</dbReference>
<dbReference type="GO" id="GO:0020037">
    <property type="term" value="F:heme binding"/>
    <property type="evidence" value="ECO:0007669"/>
    <property type="project" value="InterPro"/>
</dbReference>
<protein>
    <submittedName>
        <fullName evidence="8">Benzoate 4-monooxygenase cytochrome p450</fullName>
    </submittedName>
</protein>
<gene>
    <name evidence="8" type="ORF">CGGC5_4780</name>
</gene>
<evidence type="ECO:0000256" key="1">
    <source>
        <dbReference type="ARBA" id="ARBA00001971"/>
    </source>
</evidence>
<dbReference type="HOGENOM" id="CLU_001570_14_11_1"/>
<evidence type="ECO:0000256" key="5">
    <source>
        <dbReference type="ARBA" id="ARBA00023004"/>
    </source>
</evidence>
<keyword evidence="4 6" id="KW-0479">Metal-binding</keyword>
<keyword evidence="5 6" id="KW-0408">Iron</keyword>
<dbReference type="PANTHER" id="PTHR24305">
    <property type="entry name" value="CYTOCHROME P450"/>
    <property type="match status" value="1"/>
</dbReference>
<accession>L2GB44</accession>
<dbReference type="InterPro" id="IPR017972">
    <property type="entry name" value="Cyt_P450_CS"/>
</dbReference>
<reference evidence="8" key="1">
    <citation type="submission" date="2012-08" db="EMBL/GenBank/DDBJ databases">
        <title>Genome analysis of Colletotrichum orbiculare and Colletotrichum fructicola.</title>
        <authorList>
            <person name="Gan P.H.P."/>
            <person name="Ikeda K."/>
            <person name="Irieda H."/>
            <person name="Narusaka M."/>
            <person name="O'Connell R.J."/>
            <person name="Narusaka Y."/>
            <person name="Takano Y."/>
            <person name="Kubo Y."/>
            <person name="Shirasu K."/>
        </authorList>
    </citation>
    <scope>NUCLEOTIDE SEQUENCE</scope>
    <source>
        <strain evidence="8">Nara gc5</strain>
    </source>
</reference>
<proteinExistence type="inferred from homology"/>
<dbReference type="GO" id="GO:0005506">
    <property type="term" value="F:iron ion binding"/>
    <property type="evidence" value="ECO:0007669"/>
    <property type="project" value="InterPro"/>
</dbReference>
<comment type="cofactor">
    <cofactor evidence="1 6">
        <name>heme</name>
        <dbReference type="ChEBI" id="CHEBI:30413"/>
    </cofactor>
</comment>
<dbReference type="GO" id="GO:0016705">
    <property type="term" value="F:oxidoreductase activity, acting on paired donors, with incorporation or reduction of molecular oxygen"/>
    <property type="evidence" value="ECO:0007669"/>
    <property type="project" value="InterPro"/>
</dbReference>
<evidence type="ECO:0000256" key="3">
    <source>
        <dbReference type="ARBA" id="ARBA00022617"/>
    </source>
</evidence>
<dbReference type="Pfam" id="PF00067">
    <property type="entry name" value="p450"/>
    <property type="match status" value="1"/>
</dbReference>
<dbReference type="AlphaFoldDB" id="L2GB44"/>
<evidence type="ECO:0000256" key="7">
    <source>
        <dbReference type="RuleBase" id="RU000461"/>
    </source>
</evidence>
<evidence type="ECO:0000313" key="8">
    <source>
        <dbReference type="EMBL" id="ELA35496.1"/>
    </source>
</evidence>
<sequence>MWVAALLCTVLYATYHVIYNVFLHPLAAFPGPFWARASLLWRIRHSMSGHFHLAIQKQHERLGPVVRISPNELSFASVQSWKDIYGHAVGGKQTMTKSEFYDMYGSGFESLCVGSERDPKKHSQMKKNLSASFSTKALAQQESIVHSVVDGFIARLESNGTSEQGLDMTKWFEMVAFDILGEMAFGESFHCIETGKSHFWSDMIVEHLFFVTVLDNLRRYPILDALGRRLLPRLTVSVRDRHSGYSRTKVERGDDRSRVNVGVSLQGFQLDEHIQADNGRSIAGGETVATFLAAVTFLLLKNPATYLKLQHEIRSNYSSLNEITAMSAQQLPYLQAVISEGLRMYPPGSQGFPRTCPGSTIDGHWVPKGTEVYTSAWTVTHDEQNFHRPYDFIPERWIGTNRVDNLEASQPFSLGPRGCLGKK</sequence>
<name>L2GB44_COLFN</name>
<dbReference type="PANTHER" id="PTHR24305:SF210">
    <property type="entry name" value="CYTOCHROME P450 MONOOXYGENASE ASQL-RELATED"/>
    <property type="match status" value="1"/>
</dbReference>
<dbReference type="InterPro" id="IPR050121">
    <property type="entry name" value="Cytochrome_P450_monoxygenase"/>
</dbReference>
<keyword evidence="7" id="KW-0560">Oxidoreductase</keyword>
<evidence type="ECO:0000256" key="6">
    <source>
        <dbReference type="PIRSR" id="PIRSR602401-1"/>
    </source>
</evidence>
<evidence type="ECO:0000256" key="2">
    <source>
        <dbReference type="ARBA" id="ARBA00010617"/>
    </source>
</evidence>
<dbReference type="Gene3D" id="1.10.630.10">
    <property type="entry name" value="Cytochrome P450"/>
    <property type="match status" value="1"/>
</dbReference>
<comment type="similarity">
    <text evidence="2 7">Belongs to the cytochrome P450 family.</text>
</comment>
<keyword evidence="7 8" id="KW-0503">Monooxygenase</keyword>
<dbReference type="PRINTS" id="PR00463">
    <property type="entry name" value="EP450I"/>
</dbReference>
<organism evidence="8">
    <name type="scientific">Colletotrichum fructicola (strain Nara gc5)</name>
    <name type="common">Anthracnose fungus</name>
    <name type="synonym">Colletotrichum gloeosporioides (strain Nara gc5)</name>
    <dbReference type="NCBI Taxonomy" id="1213859"/>
    <lineage>
        <taxon>Eukaryota</taxon>
        <taxon>Fungi</taxon>
        <taxon>Dikarya</taxon>
        <taxon>Ascomycota</taxon>
        <taxon>Pezizomycotina</taxon>
        <taxon>Sordariomycetes</taxon>
        <taxon>Hypocreomycetidae</taxon>
        <taxon>Glomerellales</taxon>
        <taxon>Glomerellaceae</taxon>
        <taxon>Colletotrichum</taxon>
        <taxon>Colletotrichum gloeosporioides species complex</taxon>
    </lineage>
</organism>
<feature type="binding site" description="axial binding residue" evidence="6">
    <location>
        <position position="419"/>
    </location>
    <ligand>
        <name>heme</name>
        <dbReference type="ChEBI" id="CHEBI:30413"/>
    </ligand>
    <ligandPart>
        <name>Fe</name>
        <dbReference type="ChEBI" id="CHEBI:18248"/>
    </ligandPart>
</feature>